<dbReference type="AlphaFoldDB" id="A0A7C2P926"/>
<evidence type="ECO:0000259" key="1">
    <source>
        <dbReference type="SMART" id="SM00790"/>
    </source>
</evidence>
<dbReference type="EMBL" id="DSOL01000060">
    <property type="protein sequence ID" value="HEN27477.1"/>
    <property type="molecule type" value="Genomic_DNA"/>
</dbReference>
<gene>
    <name evidence="2" type="ORF">ENQ77_02190</name>
</gene>
<comment type="caution">
    <text evidence="2">The sequence shown here is derived from an EMBL/GenBank/DDBJ whole genome shotgun (WGS) entry which is preliminary data.</text>
</comment>
<organism evidence="2">
    <name type="scientific">candidate division WOR-3 bacterium</name>
    <dbReference type="NCBI Taxonomy" id="2052148"/>
    <lineage>
        <taxon>Bacteria</taxon>
        <taxon>Bacteria division WOR-3</taxon>
    </lineage>
</organism>
<sequence length="151" mass="16678">MTKSPLTGCYARSCAGGDFGVWLKFAGYDVLLIEGKAKKPVYLHVMPERIEIKDASELWGKDTKVTQEELYGRYGKNSRVACIGPAGEKLVKYAAIVTGRRIVRRCGVGTVMGSKGLKAIVVKAERSLNLNDPERFVQLSREQTRIIKSSP</sequence>
<feature type="domain" description="Aldehyde ferredoxin oxidoreductase N-terminal" evidence="1">
    <location>
        <begin position="1"/>
        <end position="126"/>
    </location>
</feature>
<name>A0A7C2P926_UNCW3</name>
<accession>A0A7C2P926</accession>
<dbReference type="PANTHER" id="PTHR30038:SF0">
    <property type="entry name" value="TUNGSTEN-CONTAINING ALDEHYDE FERREDOXIN OXIDOREDUCTASE"/>
    <property type="match status" value="1"/>
</dbReference>
<dbReference type="PANTHER" id="PTHR30038">
    <property type="entry name" value="ALDEHYDE FERREDOXIN OXIDOREDUCTASE"/>
    <property type="match status" value="1"/>
</dbReference>
<dbReference type="SUPFAM" id="SSF56228">
    <property type="entry name" value="Aldehyde ferredoxin oxidoreductase, N-terminal domain"/>
    <property type="match status" value="1"/>
</dbReference>
<dbReference type="Gene3D" id="3.60.9.10">
    <property type="entry name" value="Aldehyde ferredoxin oxidoreductase, N-terminal domain"/>
    <property type="match status" value="1"/>
</dbReference>
<dbReference type="GO" id="GO:0016625">
    <property type="term" value="F:oxidoreductase activity, acting on the aldehyde or oxo group of donors, iron-sulfur protein as acceptor"/>
    <property type="evidence" value="ECO:0007669"/>
    <property type="project" value="InterPro"/>
</dbReference>
<dbReference type="GO" id="GO:0051536">
    <property type="term" value="F:iron-sulfur cluster binding"/>
    <property type="evidence" value="ECO:0007669"/>
    <property type="project" value="InterPro"/>
</dbReference>
<proteinExistence type="predicted"/>
<evidence type="ECO:0000313" key="2">
    <source>
        <dbReference type="EMBL" id="HEN27477.1"/>
    </source>
</evidence>
<dbReference type="InterPro" id="IPR013983">
    <property type="entry name" value="Ald_Fedxn_OxRdtase_N"/>
</dbReference>
<protein>
    <recommendedName>
        <fullName evidence="1">Aldehyde ferredoxin oxidoreductase N-terminal domain-containing protein</fullName>
    </recommendedName>
</protein>
<dbReference type="InterPro" id="IPR036503">
    <property type="entry name" value="Ald_Fedxn_OxRdtase_N_sf"/>
</dbReference>
<dbReference type="SMART" id="SM00790">
    <property type="entry name" value="AFOR_N"/>
    <property type="match status" value="1"/>
</dbReference>
<dbReference type="InterPro" id="IPR051919">
    <property type="entry name" value="W-dependent_AOR"/>
</dbReference>
<dbReference type="Pfam" id="PF02730">
    <property type="entry name" value="AFOR_N"/>
    <property type="match status" value="1"/>
</dbReference>
<reference evidence="2" key="1">
    <citation type="journal article" date="2020" name="mSystems">
        <title>Genome- and Community-Level Interaction Insights into Carbon Utilization and Element Cycling Functions of Hydrothermarchaeota in Hydrothermal Sediment.</title>
        <authorList>
            <person name="Zhou Z."/>
            <person name="Liu Y."/>
            <person name="Xu W."/>
            <person name="Pan J."/>
            <person name="Luo Z.H."/>
            <person name="Li M."/>
        </authorList>
    </citation>
    <scope>NUCLEOTIDE SEQUENCE [LARGE SCALE GENOMIC DNA]</scope>
    <source>
        <strain evidence="2">SpSt-34</strain>
    </source>
</reference>